<dbReference type="InterPro" id="IPR046906">
    <property type="entry name" value="Mab-21_HhH/H2TH-like"/>
</dbReference>
<dbReference type="EMBL" id="VSWD01000014">
    <property type="protein sequence ID" value="KAK3082956.1"/>
    <property type="molecule type" value="Genomic_DNA"/>
</dbReference>
<evidence type="ECO:0000259" key="1">
    <source>
        <dbReference type="Pfam" id="PF20266"/>
    </source>
</evidence>
<dbReference type="Proteomes" id="UP001186944">
    <property type="component" value="Unassembled WGS sequence"/>
</dbReference>
<dbReference type="InterPro" id="IPR011990">
    <property type="entry name" value="TPR-like_helical_dom_sf"/>
</dbReference>
<dbReference type="AlphaFoldDB" id="A0AA88XHJ7"/>
<dbReference type="Gene3D" id="1.10.1410.40">
    <property type="match status" value="1"/>
</dbReference>
<dbReference type="SMART" id="SM01265">
    <property type="entry name" value="Mab-21"/>
    <property type="match status" value="1"/>
</dbReference>
<dbReference type="PANTHER" id="PTHR10656">
    <property type="entry name" value="CELL FATE DETERMINING PROTEIN MAB21-RELATED"/>
    <property type="match status" value="1"/>
</dbReference>
<evidence type="ECO:0000313" key="2">
    <source>
        <dbReference type="EMBL" id="KAK3082956.1"/>
    </source>
</evidence>
<dbReference type="SUPFAM" id="SSF48452">
    <property type="entry name" value="TPR-like"/>
    <property type="match status" value="1"/>
</dbReference>
<sequence>MDDQGYEANFNLSIHVYSALCETFGIAEEIALKRVLFETLPMKYPFSVQQLLNERDLSNFPPELREIATSLAQSNKPGVKMVRIVSGSRAEGVSLKSSDVDVMYLYPNIQIVESMQQAKEGVSSIYLLEKGNTRPGFIRIKAPLHRKKLKPYECYHEDAVYVSSTKFKDFIYEHFQKYSHGLWSLNIHGPCVEITSDIGPMDNAYVLTSERWPRDAIGCLHRLHKKKWPSHEVMTEMVKDGCLFVPIGSKESRFEHIEWRVSFSRAEKRLVYAMNHTQLLTYALLKLFLKEKIEQNSEVEGLLCSYFMKTAVFWEIVEGQTKWAPSCFLQCFWVCLGRVLQWIKDENSPNFFIPENNMFFGKTKSRSWKTLIRVVSALYREGFSMIRSIPSIQKRLVKIESPMPKQSTRTQVLLKVFPQLVLIFEENPDDVLEVLKTLQVGYLPEISQFLRMTFLNQYCFGLLIQQCNSRRHNKTQYLNEAILLRAIMYSSTDCVRGQLCLAIYLYMRKRYDKSIKLLHQVRSKLNSENHMCAWRFDQQKYASLGGNSLFIFDGMRKNTTMYFPLRPQTSLPELSDMIRSLENDPGDIQFVPPYVLTLFMLFLCHFWKGESEASYKEALIDLEETLRTDNGHHVNRSKLPMAWHILGIAQEIIGDFKSAYLSFWKTRTFIREAQLEELKSFKKLNKKKLKRISSILS</sequence>
<organism evidence="2 3">
    <name type="scientific">Pinctada imbricata</name>
    <name type="common">Atlantic pearl-oyster</name>
    <name type="synonym">Pinctada martensii</name>
    <dbReference type="NCBI Taxonomy" id="66713"/>
    <lineage>
        <taxon>Eukaryota</taxon>
        <taxon>Metazoa</taxon>
        <taxon>Spiralia</taxon>
        <taxon>Lophotrochozoa</taxon>
        <taxon>Mollusca</taxon>
        <taxon>Bivalvia</taxon>
        <taxon>Autobranchia</taxon>
        <taxon>Pteriomorphia</taxon>
        <taxon>Pterioida</taxon>
        <taxon>Pterioidea</taxon>
        <taxon>Pteriidae</taxon>
        <taxon>Pinctada</taxon>
    </lineage>
</organism>
<reference evidence="2" key="1">
    <citation type="submission" date="2019-08" db="EMBL/GenBank/DDBJ databases">
        <title>The improved chromosome-level genome for the pearl oyster Pinctada fucata martensii using PacBio sequencing and Hi-C.</title>
        <authorList>
            <person name="Zheng Z."/>
        </authorList>
    </citation>
    <scope>NUCLEOTIDE SEQUENCE</scope>
    <source>
        <strain evidence="2">ZZ-2019</strain>
        <tissue evidence="2">Adductor muscle</tissue>
    </source>
</reference>
<proteinExistence type="predicted"/>
<dbReference type="InterPro" id="IPR024810">
    <property type="entry name" value="MAB21L/cGLR"/>
</dbReference>
<keyword evidence="3" id="KW-1185">Reference proteome</keyword>
<dbReference type="Pfam" id="PF20266">
    <property type="entry name" value="Mab-21_C"/>
    <property type="match status" value="1"/>
</dbReference>
<gene>
    <name evidence="2" type="ORF">FSP39_010048</name>
</gene>
<dbReference type="PANTHER" id="PTHR10656:SF69">
    <property type="entry name" value="MAB-21-LIKE HHH_H2TH-LIKE DOMAIN-CONTAINING PROTEIN"/>
    <property type="match status" value="1"/>
</dbReference>
<protein>
    <recommendedName>
        <fullName evidence="1">Mab-21-like HhH/H2TH-like domain-containing protein</fullName>
    </recommendedName>
</protein>
<accession>A0AA88XHJ7</accession>
<feature type="domain" description="Mab-21-like HhH/H2TH-like" evidence="1">
    <location>
        <begin position="283"/>
        <end position="370"/>
    </location>
</feature>
<evidence type="ECO:0000313" key="3">
    <source>
        <dbReference type="Proteomes" id="UP001186944"/>
    </source>
</evidence>
<comment type="caution">
    <text evidence="2">The sequence shown here is derived from an EMBL/GenBank/DDBJ whole genome shotgun (WGS) entry which is preliminary data.</text>
</comment>
<name>A0AA88XHJ7_PINIB</name>